<feature type="compositionally biased region" description="Pro residues" evidence="1">
    <location>
        <begin position="1"/>
        <end position="14"/>
    </location>
</feature>
<reference evidence="3 4" key="1">
    <citation type="submission" date="2023-04" db="EMBL/GenBank/DDBJ databases">
        <title>Genome of Basidiobolus ranarum AG-B5.</title>
        <authorList>
            <person name="Stajich J.E."/>
            <person name="Carter-House D."/>
            <person name="Gryganskyi A."/>
        </authorList>
    </citation>
    <scope>NUCLEOTIDE SEQUENCE [LARGE SCALE GENOMIC DNA]</scope>
    <source>
        <strain evidence="3 4">AG-B5</strain>
    </source>
</reference>
<dbReference type="EMBL" id="JASJQH010007571">
    <property type="protein sequence ID" value="KAK9704297.1"/>
    <property type="molecule type" value="Genomic_DNA"/>
</dbReference>
<evidence type="ECO:0000313" key="4">
    <source>
        <dbReference type="Proteomes" id="UP001479436"/>
    </source>
</evidence>
<sequence length="651" mass="72728">MTNIPPPPPPPPTKASPSPSTQVESQFPFTTTGTTPEETVFEFNLCKEGLVPLKVIVGRYLSSPQLRSFPADKLYMILGRLRCLYYTVCKYNEGVVAPTSVFLQYWRQRMLDQLSGFGFQISDAKQLILIVGLQELIQRVEEVYAKEIKDSQELIQSNLITFDGLGELYHPDAPVKGMTGLGGTPGIFLVTEYYYEERRSLLGMEKSFHWTMEFVATMGDHFTVARFSEVLSGWTGVRARPLSELTYVPLDPADRDALQKRGEKYVQISVGGPQFLAYSPHTFFLHNPSTSQGGSSLSRSGGSQLANGGRVMVDPARGALLGHHASQGMDEPTQVMIQLARRYRQWQNTTQSASGTGQESLILWDTVPNELTIFCWPAVVGFSFSAKAWGHVLISGLEPIQFHDRAFDQLVLAEDRKQLIRALVRFGGEECVDDIVGGKRGGSVFLLHGPPGVGKTLTAEAIAEVLHRPLYYVTMGELGMNPDEMERRLSDVLDLCAGWNALTLLDEADVFLEQRSTADIMRNAMVCVMLRLLEYHPGILFLTTNRVKTFDPAFESRVTVALRYEQLTTESRIQVWKNLLQRVSIPVASDLVHEELGKHILNGRQIKNAVRLAVALAKERQSPVTQSILETTLQIINLGREEMKADDSWKE</sequence>
<evidence type="ECO:0000313" key="3">
    <source>
        <dbReference type="EMBL" id="KAK9704297.1"/>
    </source>
</evidence>
<protein>
    <recommendedName>
        <fullName evidence="2">AAA+ ATPase domain-containing protein</fullName>
    </recommendedName>
</protein>
<dbReference type="SMART" id="SM00382">
    <property type="entry name" value="AAA"/>
    <property type="match status" value="1"/>
</dbReference>
<dbReference type="Gene3D" id="3.40.50.300">
    <property type="entry name" value="P-loop containing nucleotide triphosphate hydrolases"/>
    <property type="match status" value="1"/>
</dbReference>
<dbReference type="Proteomes" id="UP001479436">
    <property type="component" value="Unassembled WGS sequence"/>
</dbReference>
<dbReference type="SUPFAM" id="SSF52540">
    <property type="entry name" value="P-loop containing nucleoside triphosphate hydrolases"/>
    <property type="match status" value="1"/>
</dbReference>
<dbReference type="InterPro" id="IPR003593">
    <property type="entry name" value="AAA+_ATPase"/>
</dbReference>
<feature type="domain" description="AAA+ ATPase" evidence="2">
    <location>
        <begin position="441"/>
        <end position="568"/>
    </location>
</feature>
<dbReference type="InterPro" id="IPR003959">
    <property type="entry name" value="ATPase_AAA_core"/>
</dbReference>
<proteinExistence type="predicted"/>
<dbReference type="Pfam" id="PF00004">
    <property type="entry name" value="AAA"/>
    <property type="match status" value="1"/>
</dbReference>
<keyword evidence="4" id="KW-1185">Reference proteome</keyword>
<accession>A0ABR2VW57</accession>
<dbReference type="PANTHER" id="PTHR46411:SF3">
    <property type="entry name" value="AAA+ ATPASE DOMAIN-CONTAINING PROTEIN"/>
    <property type="match status" value="1"/>
</dbReference>
<gene>
    <name evidence="3" type="ORF">K7432_010276</name>
</gene>
<evidence type="ECO:0000256" key="1">
    <source>
        <dbReference type="SAM" id="MobiDB-lite"/>
    </source>
</evidence>
<evidence type="ECO:0000259" key="2">
    <source>
        <dbReference type="SMART" id="SM00382"/>
    </source>
</evidence>
<dbReference type="PANTHER" id="PTHR46411">
    <property type="entry name" value="FAMILY ATPASE, PUTATIVE-RELATED"/>
    <property type="match status" value="1"/>
</dbReference>
<dbReference type="InterPro" id="IPR027417">
    <property type="entry name" value="P-loop_NTPase"/>
</dbReference>
<name>A0ABR2VW57_9FUNG</name>
<dbReference type="CDD" id="cd19481">
    <property type="entry name" value="RecA-like_protease"/>
    <property type="match status" value="1"/>
</dbReference>
<organism evidence="3 4">
    <name type="scientific">Basidiobolus ranarum</name>
    <dbReference type="NCBI Taxonomy" id="34480"/>
    <lineage>
        <taxon>Eukaryota</taxon>
        <taxon>Fungi</taxon>
        <taxon>Fungi incertae sedis</taxon>
        <taxon>Zoopagomycota</taxon>
        <taxon>Entomophthoromycotina</taxon>
        <taxon>Basidiobolomycetes</taxon>
        <taxon>Basidiobolales</taxon>
        <taxon>Basidiobolaceae</taxon>
        <taxon>Basidiobolus</taxon>
    </lineage>
</organism>
<feature type="region of interest" description="Disordered" evidence="1">
    <location>
        <begin position="1"/>
        <end position="33"/>
    </location>
</feature>
<comment type="caution">
    <text evidence="3">The sequence shown here is derived from an EMBL/GenBank/DDBJ whole genome shotgun (WGS) entry which is preliminary data.</text>
</comment>